<accession>A0ABZ2BLC7</accession>
<dbReference type="EMBL" id="CP143423">
    <property type="protein sequence ID" value="WVX46964.1"/>
    <property type="molecule type" value="Genomic_DNA"/>
</dbReference>
<keyword evidence="2" id="KW-1185">Reference proteome</keyword>
<evidence type="ECO:0000313" key="2">
    <source>
        <dbReference type="Proteomes" id="UP001318682"/>
    </source>
</evidence>
<dbReference type="Proteomes" id="UP001318682">
    <property type="component" value="Chromosome"/>
</dbReference>
<name>A0ABZ2BLC7_9RHOB</name>
<sequence>MTGTAYDRAVAAFEEIIGAPSQGAYPTPAKLIKQTGQHLTTGYRNTAALEAEQFLRRDASGVYLQGLTGIRTGLNAFGMGRLAPVMVPVLLRIREATQQTSFLAIIDGTSVHTGPYAVGRNTKRTRLDARYRLEKPQDATDNTPQEVPLLADGPDGSRRIHTLMVTVVINHTYQAVFGLKLNPSQPPEPFLAQELAQAAATITQ</sequence>
<dbReference type="RefSeq" id="WP_187432250.1">
    <property type="nucleotide sequence ID" value="NZ_CP143423.1"/>
</dbReference>
<proteinExistence type="predicted"/>
<evidence type="ECO:0000313" key="1">
    <source>
        <dbReference type="EMBL" id="WVX46964.1"/>
    </source>
</evidence>
<gene>
    <name evidence="1" type="ORF">ROLI_000220</name>
</gene>
<reference evidence="2" key="1">
    <citation type="submission" date="2024-01" db="EMBL/GenBank/DDBJ databases">
        <title>Roseobacter fucihabitans sp. nov., isolated from the brown alga Fucus spiralis.</title>
        <authorList>
            <person name="Hahnke S."/>
            <person name="Berger M."/>
            <person name="Schlingloff A."/>
            <person name="Athale I."/>
            <person name="Neumann-Schaal M."/>
            <person name="Adenaya A."/>
            <person name="Poehlein A."/>
            <person name="Daniel R."/>
            <person name="Pertersen J."/>
            <person name="Brinkhoff T."/>
        </authorList>
    </citation>
    <scope>NUCLEOTIDE SEQUENCE [LARGE SCALE GENOMIC DNA]</scope>
    <source>
        <strain evidence="2">B14</strain>
    </source>
</reference>
<organism evidence="1 2">
    <name type="scientific">Roseobacter fucihabitans</name>
    <dbReference type="NCBI Taxonomy" id="1537242"/>
    <lineage>
        <taxon>Bacteria</taxon>
        <taxon>Pseudomonadati</taxon>
        <taxon>Pseudomonadota</taxon>
        <taxon>Alphaproteobacteria</taxon>
        <taxon>Rhodobacterales</taxon>
        <taxon>Roseobacteraceae</taxon>
        <taxon>Roseobacter</taxon>
    </lineage>
</organism>
<protein>
    <submittedName>
        <fullName evidence="1">Uncharacterized protein</fullName>
    </submittedName>
</protein>